<name>B0YBF1_ASPFC</name>
<accession>B0YBF1</accession>
<protein>
    <submittedName>
        <fullName evidence="2">Uncharacterized protein</fullName>
    </submittedName>
</protein>
<proteinExistence type="predicted"/>
<dbReference type="AlphaFoldDB" id="B0YBF1"/>
<dbReference type="VEuPathDB" id="FungiDB:AFUB_092590"/>
<dbReference type="EMBL" id="DS499601">
    <property type="protein sequence ID" value="EDP48541.1"/>
    <property type="molecule type" value="Genomic_DNA"/>
</dbReference>
<feature type="compositionally biased region" description="Polar residues" evidence="1">
    <location>
        <begin position="241"/>
        <end position="256"/>
    </location>
</feature>
<dbReference type="Proteomes" id="UP000001699">
    <property type="component" value="Unassembled WGS sequence"/>
</dbReference>
<organism evidence="2 3">
    <name type="scientific">Aspergillus fumigatus (strain CBS 144.89 / FGSC A1163 / CEA10)</name>
    <name type="common">Neosartorya fumigata</name>
    <dbReference type="NCBI Taxonomy" id="451804"/>
    <lineage>
        <taxon>Eukaryota</taxon>
        <taxon>Fungi</taxon>
        <taxon>Dikarya</taxon>
        <taxon>Ascomycota</taxon>
        <taxon>Pezizomycotina</taxon>
        <taxon>Eurotiomycetes</taxon>
        <taxon>Eurotiomycetidae</taxon>
        <taxon>Eurotiales</taxon>
        <taxon>Aspergillaceae</taxon>
        <taxon>Aspergillus</taxon>
        <taxon>Aspergillus subgen. Fumigati</taxon>
    </lineage>
</organism>
<evidence type="ECO:0000256" key="1">
    <source>
        <dbReference type="SAM" id="MobiDB-lite"/>
    </source>
</evidence>
<feature type="region of interest" description="Disordered" evidence="1">
    <location>
        <begin position="238"/>
        <end position="269"/>
    </location>
</feature>
<dbReference type="HOGENOM" id="CLU_933759_0_0_1"/>
<sequence>MISLDNIDFYHHPPTPKPPAHISSSSGWKSYHVPSAPQSLSFSHPLPPKPPATVTAVPTSTIKGHLQFAAPRNIFDIELENVPTRENSPVERETSLEADYQSRSQAGNDLRDQCQDASPTLVLGESLLILRAVTSSRMSVLPVMPAGTDDCEGDGGGEGGGNQLVTQRRALQDQLDTWPQSRGDAVCSGPIVTTAEADSGYSGGRSVSAVDNLPGDSGCLQLSLSGCEAEKQTTIDGVPKHQSSQLPSPALSNHASPENKGRARPGQHHGIMFEDLPSEASCCGEQTRALTPELATTM</sequence>
<gene>
    <name evidence="2" type="ORF">AFUB_092590</name>
</gene>
<evidence type="ECO:0000313" key="2">
    <source>
        <dbReference type="EMBL" id="EDP48541.1"/>
    </source>
</evidence>
<keyword evidence="3" id="KW-1185">Reference proteome</keyword>
<reference evidence="2 3" key="1">
    <citation type="journal article" date="2008" name="PLoS Genet.">
        <title>Genomic islands in the pathogenic filamentous fungus Aspergillus fumigatus.</title>
        <authorList>
            <person name="Fedorova N.D."/>
            <person name="Khaldi N."/>
            <person name="Joardar V.S."/>
            <person name="Maiti R."/>
            <person name="Amedeo P."/>
            <person name="Anderson M.J."/>
            <person name="Crabtree J."/>
            <person name="Silva J.C."/>
            <person name="Badger J.H."/>
            <person name="Albarraq A."/>
            <person name="Angiuoli S."/>
            <person name="Bussey H."/>
            <person name="Bowyer P."/>
            <person name="Cotty P.J."/>
            <person name="Dyer P.S."/>
            <person name="Egan A."/>
            <person name="Galens K."/>
            <person name="Fraser-Liggett C.M."/>
            <person name="Haas B.J."/>
            <person name="Inman J.M."/>
            <person name="Kent R."/>
            <person name="Lemieux S."/>
            <person name="Malavazi I."/>
            <person name="Orvis J."/>
            <person name="Roemer T."/>
            <person name="Ronning C.M."/>
            <person name="Sundaram J.P."/>
            <person name="Sutton G."/>
            <person name="Turner G."/>
            <person name="Venter J.C."/>
            <person name="White O.R."/>
            <person name="Whitty B.R."/>
            <person name="Youngman P."/>
            <person name="Wolfe K.H."/>
            <person name="Goldman G.H."/>
            <person name="Wortman J.R."/>
            <person name="Jiang B."/>
            <person name="Denning D.W."/>
            <person name="Nierman W.C."/>
        </authorList>
    </citation>
    <scope>NUCLEOTIDE SEQUENCE [LARGE SCALE GENOMIC DNA]</scope>
    <source>
        <strain evidence="3">CBS 144.89 / FGSC A1163 / CEA10</strain>
    </source>
</reference>
<evidence type="ECO:0000313" key="3">
    <source>
        <dbReference type="Proteomes" id="UP000001699"/>
    </source>
</evidence>